<organism evidence="1 2">
    <name type="scientific">Pseudopithomyces chartarum</name>
    <dbReference type="NCBI Taxonomy" id="1892770"/>
    <lineage>
        <taxon>Eukaryota</taxon>
        <taxon>Fungi</taxon>
        <taxon>Dikarya</taxon>
        <taxon>Ascomycota</taxon>
        <taxon>Pezizomycotina</taxon>
        <taxon>Dothideomycetes</taxon>
        <taxon>Pleosporomycetidae</taxon>
        <taxon>Pleosporales</taxon>
        <taxon>Massarineae</taxon>
        <taxon>Didymosphaeriaceae</taxon>
        <taxon>Pseudopithomyces</taxon>
    </lineage>
</organism>
<keyword evidence="2" id="KW-1185">Reference proteome</keyword>
<dbReference type="AlphaFoldDB" id="A0AAN6RBT7"/>
<proteinExistence type="predicted"/>
<reference evidence="1 2" key="1">
    <citation type="submission" date="2021-02" db="EMBL/GenBank/DDBJ databases">
        <title>Genome assembly of Pseudopithomyces chartarum.</title>
        <authorList>
            <person name="Jauregui R."/>
            <person name="Singh J."/>
            <person name="Voisey C."/>
        </authorList>
    </citation>
    <scope>NUCLEOTIDE SEQUENCE [LARGE SCALE GENOMIC DNA]</scope>
    <source>
        <strain evidence="1 2">AGR01</strain>
    </source>
</reference>
<name>A0AAN6RBT7_9PLEO</name>
<gene>
    <name evidence="1" type="ORF">GRF29_185g267466</name>
</gene>
<dbReference type="Proteomes" id="UP001280581">
    <property type="component" value="Unassembled WGS sequence"/>
</dbReference>
<dbReference type="EMBL" id="WVTA01000016">
    <property type="protein sequence ID" value="KAK3201244.1"/>
    <property type="molecule type" value="Genomic_DNA"/>
</dbReference>
<comment type="caution">
    <text evidence="1">The sequence shown here is derived from an EMBL/GenBank/DDBJ whole genome shotgun (WGS) entry which is preliminary data.</text>
</comment>
<sequence>MSPSPSQPPTILLTSSTTHTTYRIPPSHAHPFASLLSLSHSLFSLPVSTHSLHLHFEPRTGHTCQCVGRVAPGVWDAGGYFGEEFVGDGKGKGTETLVVYACFEEKGLEEKMQEGRRKLGVEDEDEEEERDERVVGWWRRAREMEKEMEREKEKEESEAEAGKKGLPDLMKKEIRDIVRSEISATINVTLSENMKTDLAEMVESKIRKVMGEDISAPMPEPKRRRISDYTPDTYDPESLHTVDHSQLPWPIHYASEITSSHIAYSTLQTGDILTIDAYSHTKYLPRDIIIGRAIPSICANPTILPLVRATLVQNLQGLIIYAYIPSKFHKNPSRTGEIQIALSEVEVLRTYLSHNAEASKAKIRHVLLKIAEGRQTEKWEKKGRKDRGLNFSSGEKEAPEVQDFTTVDTYTGSNFETWDILVGTPQARFCKDENVRPIVRATLADGGQVRLYMPAVCFVHLAKSIHCKPDIFYLSAPQEQSAITSVQSCFSVLSITLLSSTLHTTNPYTAYSMYIHPPAMDRGAHNMTSMSNLPASPHRVVTVRDFLTDKHGFTLPACRLHSYTETLKHTSSSLFRHPKVFSVHYHASVFETDCHTPLEKDKWERGDYFEEGQTTVWAHFVRIPGVDIFGKALEKSEERVRHPVRIRRRSHLLRLSDMSGDRAEKRMKKKERLLEGYSLPPPNSSPHPYYSQYTEILPLPQEEGEEAARRVRLAPPFRGFQRPVATNTYSATRRAVPENRRQKARVEISLLEPEPEVEVRIKPELPLGWSDEEGGFDWDLDDY</sequence>
<accession>A0AAN6RBT7</accession>
<protein>
    <submittedName>
        <fullName evidence="1">Uncharacterized protein</fullName>
    </submittedName>
</protein>
<evidence type="ECO:0000313" key="2">
    <source>
        <dbReference type="Proteomes" id="UP001280581"/>
    </source>
</evidence>
<evidence type="ECO:0000313" key="1">
    <source>
        <dbReference type="EMBL" id="KAK3201244.1"/>
    </source>
</evidence>